<feature type="region of interest" description="Disordered" evidence="1">
    <location>
        <begin position="1"/>
        <end position="43"/>
    </location>
</feature>
<evidence type="ECO:0000313" key="2">
    <source>
        <dbReference type="EMBL" id="KAF7326540.1"/>
    </source>
</evidence>
<sequence>MVGSRRAACDNQRASASGAGVSYSSPIRKRDKHKNKKIQRLGHAARSNALLARIRALEEAVDDDSPEDVQDTEDAEMPDWNNEGDNAPAPPAPVAIPTRPIIPKNRSARATTSWNLLLPHLEKPFAEYRQASYAQPPTPHPADDYPPLHGRLRPASLCHCAVSLYLSCTLPPAHAFPLRSYSPRTGVSIDLLEVYRALFERSSDAITALAAALHTVYGRRGFQLISERNPGLRATDPFRSALSNAVLWLSHLRDRLQVKLEASLLASENALRSSEPDPVPTAAPPPPTLPTHTPTPPMRTPSTAAPPPPTPPMHTPTPPTPTPSTRSRAPASAPAPGHYVYTSAHLDTRARARAASIDAWARAPNITRTLSRLFQFDGVGSTNGTVCPQIDDVRTLIILVSGGDVMVGCDGNFSLRHLNSAGTGPISYDPSYFISKEKEEGPSEIQAPIPQEAFDSCQESWDAANEKKQKTDVRHYDSSGVFVMTCRHSQVRFLCDMDTPGEQQKYIVALLEELNSHLLPQATIVEGYDVACVTDHSFNLYPILTEGLRPRVSFIINAMHVFGHQWVCQMVYSPRLRRGIGLTDLEGVERFWSRIRKLIPITCNQWNSRRIWMIDKYASFINEEGLDGLGNWIHRQEMKNLAAKQAAAAKVLRECRVPEDELQSQWEAQKAAQSSLRAHAPARLKRELDKVLGLQVQIDAVEKSIAEAKQSIMSGDASQETLALLRRLEATHTTLSTQAEALYASLNIQDNFPELQDLPLEFVRTLLMMRDLKINIRKCAVGSFYEWETLDRAVSGRREPLGTKLHQATRKAISKRQPALMRSIRKFNDYCELLARLRPENCTIPIPSALSTQLNGLTE</sequence>
<dbReference type="Pfam" id="PF18758">
    <property type="entry name" value="KDZ"/>
    <property type="match status" value="1"/>
</dbReference>
<feature type="compositionally biased region" description="Low complexity" evidence="1">
    <location>
        <begin position="323"/>
        <end position="336"/>
    </location>
</feature>
<dbReference type="EMBL" id="JACAZH010000098">
    <property type="protein sequence ID" value="KAF7326540.1"/>
    <property type="molecule type" value="Genomic_DNA"/>
</dbReference>
<proteinExistence type="predicted"/>
<feature type="region of interest" description="Disordered" evidence="1">
    <location>
        <begin position="269"/>
        <end position="336"/>
    </location>
</feature>
<dbReference type="PANTHER" id="PTHR33096">
    <property type="entry name" value="CXC2 DOMAIN-CONTAINING PROTEIN"/>
    <property type="match status" value="1"/>
</dbReference>
<dbReference type="Proteomes" id="UP000623467">
    <property type="component" value="Unassembled WGS sequence"/>
</dbReference>
<evidence type="ECO:0000313" key="3">
    <source>
        <dbReference type="Proteomes" id="UP000623467"/>
    </source>
</evidence>
<accession>A0A8H6TW73</accession>
<comment type="caution">
    <text evidence="2">The sequence shown here is derived from an EMBL/GenBank/DDBJ whole genome shotgun (WGS) entry which is preliminary data.</text>
</comment>
<dbReference type="OrthoDB" id="3253684at2759"/>
<gene>
    <name evidence="2" type="ORF">MSAN_02506900</name>
</gene>
<keyword evidence="3" id="KW-1185">Reference proteome</keyword>
<protein>
    <recommendedName>
        <fullName evidence="4">CxC1-like cysteine cluster associated with KDZ transposases domain-containing protein</fullName>
    </recommendedName>
</protein>
<feature type="compositionally biased region" description="Acidic residues" evidence="1">
    <location>
        <begin position="59"/>
        <end position="77"/>
    </location>
</feature>
<evidence type="ECO:0008006" key="4">
    <source>
        <dbReference type="Google" id="ProtNLM"/>
    </source>
</evidence>
<dbReference type="PANTHER" id="PTHR33096:SF1">
    <property type="entry name" value="CXC1-LIKE CYSTEINE CLUSTER ASSOCIATED WITH KDZ TRANSPOSASES DOMAIN-CONTAINING PROTEIN"/>
    <property type="match status" value="1"/>
</dbReference>
<organism evidence="2 3">
    <name type="scientific">Mycena sanguinolenta</name>
    <dbReference type="NCBI Taxonomy" id="230812"/>
    <lineage>
        <taxon>Eukaryota</taxon>
        <taxon>Fungi</taxon>
        <taxon>Dikarya</taxon>
        <taxon>Basidiomycota</taxon>
        <taxon>Agaricomycotina</taxon>
        <taxon>Agaricomycetes</taxon>
        <taxon>Agaricomycetidae</taxon>
        <taxon>Agaricales</taxon>
        <taxon>Marasmiineae</taxon>
        <taxon>Mycenaceae</taxon>
        <taxon>Mycena</taxon>
    </lineage>
</organism>
<evidence type="ECO:0000256" key="1">
    <source>
        <dbReference type="SAM" id="MobiDB-lite"/>
    </source>
</evidence>
<dbReference type="InterPro" id="IPR040521">
    <property type="entry name" value="KDZ"/>
</dbReference>
<feature type="compositionally biased region" description="Basic residues" evidence="1">
    <location>
        <begin position="27"/>
        <end position="40"/>
    </location>
</feature>
<dbReference type="AlphaFoldDB" id="A0A8H6TW73"/>
<feature type="compositionally biased region" description="Pro residues" evidence="1">
    <location>
        <begin position="277"/>
        <end position="322"/>
    </location>
</feature>
<feature type="region of interest" description="Disordered" evidence="1">
    <location>
        <begin position="59"/>
        <end position="94"/>
    </location>
</feature>
<name>A0A8H6TW73_9AGAR</name>
<reference evidence="2" key="1">
    <citation type="submission" date="2020-05" db="EMBL/GenBank/DDBJ databases">
        <title>Mycena genomes resolve the evolution of fungal bioluminescence.</title>
        <authorList>
            <person name="Tsai I.J."/>
        </authorList>
    </citation>
    <scope>NUCLEOTIDE SEQUENCE</scope>
    <source>
        <strain evidence="2">160909Yilan</strain>
    </source>
</reference>
<feature type="compositionally biased region" description="Low complexity" evidence="1">
    <location>
        <begin position="14"/>
        <end position="25"/>
    </location>
</feature>